<comment type="caution">
    <text evidence="1">The sequence shown here is derived from an EMBL/GenBank/DDBJ whole genome shotgun (WGS) entry which is preliminary data.</text>
</comment>
<dbReference type="EMBL" id="JAPFFL010000011">
    <property type="protein sequence ID" value="KAJ6693116.1"/>
    <property type="molecule type" value="Genomic_DNA"/>
</dbReference>
<keyword evidence="2" id="KW-1185">Reference proteome</keyword>
<organism evidence="1 2">
    <name type="scientific">Salix viminalis</name>
    <name type="common">Common osier</name>
    <name type="synonym">Basket willow</name>
    <dbReference type="NCBI Taxonomy" id="40686"/>
    <lineage>
        <taxon>Eukaryota</taxon>
        <taxon>Viridiplantae</taxon>
        <taxon>Streptophyta</taxon>
        <taxon>Embryophyta</taxon>
        <taxon>Tracheophyta</taxon>
        <taxon>Spermatophyta</taxon>
        <taxon>Magnoliopsida</taxon>
        <taxon>eudicotyledons</taxon>
        <taxon>Gunneridae</taxon>
        <taxon>Pentapetalae</taxon>
        <taxon>rosids</taxon>
        <taxon>fabids</taxon>
        <taxon>Malpighiales</taxon>
        <taxon>Salicaceae</taxon>
        <taxon>Saliceae</taxon>
        <taxon>Salix</taxon>
    </lineage>
</organism>
<gene>
    <name evidence="1" type="ORF">OIU85_003929</name>
</gene>
<reference evidence="1" key="2">
    <citation type="journal article" date="2023" name="Int. J. Mol. Sci.">
        <title>De Novo Assembly and Annotation of 11 Diverse Shrub Willow (Salix) Genomes Reveals Novel Gene Organization in Sex-Linked Regions.</title>
        <authorList>
            <person name="Hyden B."/>
            <person name="Feng K."/>
            <person name="Yates T.B."/>
            <person name="Jawdy S."/>
            <person name="Cereghino C."/>
            <person name="Smart L.B."/>
            <person name="Muchero W."/>
        </authorList>
    </citation>
    <scope>NUCLEOTIDE SEQUENCE [LARGE SCALE GENOMIC DNA]</scope>
    <source>
        <tissue evidence="1">Shoot tip</tissue>
    </source>
</reference>
<sequence>MYIMCWGRRLRRKKAVDLDDMDGFGIDDDGDGITIKKWELIFEDGDEGDSIKLHKLADTDVIIFSYFILNENPWFLTPCFLQYDGNIGSFDPYFVFIGNEY</sequence>
<protein>
    <submittedName>
        <fullName evidence="1">Uncharacterized protein</fullName>
    </submittedName>
</protein>
<name>A0A9Q0PRQ7_SALVM</name>
<dbReference type="Proteomes" id="UP001151529">
    <property type="component" value="Chromosome 13"/>
</dbReference>
<dbReference type="AlphaFoldDB" id="A0A9Q0PRQ7"/>
<reference evidence="1" key="1">
    <citation type="submission" date="2022-11" db="EMBL/GenBank/DDBJ databases">
        <authorList>
            <person name="Hyden B.L."/>
            <person name="Feng K."/>
            <person name="Yates T."/>
            <person name="Jawdy S."/>
            <person name="Smart L.B."/>
            <person name="Muchero W."/>
        </authorList>
    </citation>
    <scope>NUCLEOTIDE SEQUENCE</scope>
    <source>
        <tissue evidence="1">Shoot tip</tissue>
    </source>
</reference>
<evidence type="ECO:0000313" key="1">
    <source>
        <dbReference type="EMBL" id="KAJ6693116.1"/>
    </source>
</evidence>
<evidence type="ECO:0000313" key="2">
    <source>
        <dbReference type="Proteomes" id="UP001151529"/>
    </source>
</evidence>
<accession>A0A9Q0PRQ7</accession>
<proteinExistence type="predicted"/>